<evidence type="ECO:0000313" key="1">
    <source>
        <dbReference type="EMBL" id="AYD75891.1"/>
    </source>
</evidence>
<name>A0A678W4R9_9VIRU</name>
<accession>A0A678W4R9</accession>
<reference evidence="1" key="1">
    <citation type="submission" date="2018-01" db="EMBL/GenBank/DDBJ databases">
        <title>A diatom virus reveals a new lineage of giant single stranded DNA viruses originating from double stranded DNA phage.</title>
        <authorList>
            <person name="Carlson M.C.G."/>
            <person name="Frischkorn K.R."/>
            <person name="Brumfield S."/>
            <person name="Rocap G."/>
        </authorList>
    </citation>
    <scope>NUCLEOTIDE SEQUENCE</scope>
    <source>
        <strain evidence="1">PmDNAV1</strain>
    </source>
</reference>
<dbReference type="EMBL" id="MG841150">
    <property type="protein sequence ID" value="AYD75891.1"/>
    <property type="molecule type" value="Genomic_DNA"/>
</dbReference>
<organism evidence="1">
    <name type="scientific">Pseudo-nitzschia multiseries DNA virus</name>
    <dbReference type="NCBI Taxonomy" id="2364897"/>
    <lineage>
        <taxon>Viruses</taxon>
    </lineage>
</organism>
<protein>
    <submittedName>
        <fullName evidence="1">Uncharacterized protein</fullName>
    </submittedName>
</protein>
<gene>
    <name evidence="1" type="ORF">PmDNAV1_gp7</name>
</gene>
<sequence length="161" mass="18021">MFTEEQIEQAAEQVNAFIAESVNYNENHPDSLNDTFACLIDGMDGYDAENRLKEFCKENDIDLAGVEIDVLLDDLIELATPYKEHVFSFNSDNFSILSFHWQEHEICLDYIACEIGEELFDAIPDGEIDAYVNGNKTLAYVASDAIANLAVTVEQIRAALA</sequence>
<proteinExistence type="predicted"/>